<gene>
    <name evidence="1" type="ORF">S06H3_62108</name>
</gene>
<evidence type="ECO:0000313" key="1">
    <source>
        <dbReference type="EMBL" id="GAI46818.1"/>
    </source>
</evidence>
<accession>X1NT80</accession>
<reference evidence="1" key="1">
    <citation type="journal article" date="2014" name="Front. Microbiol.">
        <title>High frequency of phylogenetically diverse reductive dehalogenase-homologous genes in deep subseafloor sedimentary metagenomes.</title>
        <authorList>
            <person name="Kawai M."/>
            <person name="Futagami T."/>
            <person name="Toyoda A."/>
            <person name="Takaki Y."/>
            <person name="Nishi S."/>
            <person name="Hori S."/>
            <person name="Arai W."/>
            <person name="Tsubouchi T."/>
            <person name="Morono Y."/>
            <person name="Uchiyama I."/>
            <person name="Ito T."/>
            <person name="Fujiyama A."/>
            <person name="Inagaki F."/>
            <person name="Takami H."/>
        </authorList>
    </citation>
    <scope>NUCLEOTIDE SEQUENCE</scope>
    <source>
        <strain evidence="1">Expedition CK06-06</strain>
    </source>
</reference>
<feature type="non-terminal residue" evidence="1">
    <location>
        <position position="43"/>
    </location>
</feature>
<dbReference type="AlphaFoldDB" id="X1NT80"/>
<protein>
    <submittedName>
        <fullName evidence="1">Uncharacterized protein</fullName>
    </submittedName>
</protein>
<proteinExistence type="predicted"/>
<sequence length="43" mass="4776">MLVTSHRDIDEATSQLLLNSYVLDAVSELAAKIQIFSLSNQLQ</sequence>
<comment type="caution">
    <text evidence="1">The sequence shown here is derived from an EMBL/GenBank/DDBJ whole genome shotgun (WGS) entry which is preliminary data.</text>
</comment>
<name>X1NT80_9ZZZZ</name>
<organism evidence="1">
    <name type="scientific">marine sediment metagenome</name>
    <dbReference type="NCBI Taxonomy" id="412755"/>
    <lineage>
        <taxon>unclassified sequences</taxon>
        <taxon>metagenomes</taxon>
        <taxon>ecological metagenomes</taxon>
    </lineage>
</organism>
<dbReference type="EMBL" id="BARV01040862">
    <property type="protein sequence ID" value="GAI46818.1"/>
    <property type="molecule type" value="Genomic_DNA"/>
</dbReference>